<evidence type="ECO:0000313" key="3">
    <source>
        <dbReference type="Proteomes" id="UP000184932"/>
    </source>
</evidence>
<keyword evidence="3" id="KW-1185">Reference proteome</keyword>
<feature type="transmembrane region" description="Helical" evidence="1">
    <location>
        <begin position="56"/>
        <end position="78"/>
    </location>
</feature>
<accession>A0A1N6EK50</accession>
<dbReference type="OrthoDB" id="7875737at2"/>
<keyword evidence="1" id="KW-0812">Transmembrane</keyword>
<dbReference type="STRING" id="1217970.SAMN05444002_0863"/>
<dbReference type="EMBL" id="FSRL01000001">
    <property type="protein sequence ID" value="SIN83291.1"/>
    <property type="molecule type" value="Genomic_DNA"/>
</dbReference>
<keyword evidence="1" id="KW-1133">Transmembrane helix</keyword>
<gene>
    <name evidence="2" type="ORF">SAMN05444002_0863</name>
</gene>
<reference evidence="3" key="1">
    <citation type="submission" date="2016-11" db="EMBL/GenBank/DDBJ databases">
        <authorList>
            <person name="Varghese N."/>
            <person name="Submissions S."/>
        </authorList>
    </citation>
    <scope>NUCLEOTIDE SEQUENCE [LARGE SCALE GENOMIC DNA]</scope>
    <source>
        <strain evidence="3">DSM 29440</strain>
    </source>
</reference>
<dbReference type="RefSeq" id="WP_074254994.1">
    <property type="nucleotide sequence ID" value="NZ_FSRL01000001.1"/>
</dbReference>
<keyword evidence="1" id="KW-0472">Membrane</keyword>
<proteinExistence type="predicted"/>
<dbReference type="AlphaFoldDB" id="A0A1N6EK50"/>
<organism evidence="2 3">
    <name type="scientific">Vannielia litorea</name>
    <dbReference type="NCBI Taxonomy" id="1217970"/>
    <lineage>
        <taxon>Bacteria</taxon>
        <taxon>Pseudomonadati</taxon>
        <taxon>Pseudomonadota</taxon>
        <taxon>Alphaproteobacteria</taxon>
        <taxon>Rhodobacterales</taxon>
        <taxon>Paracoccaceae</taxon>
        <taxon>Vannielia</taxon>
    </lineage>
</organism>
<evidence type="ECO:0000256" key="1">
    <source>
        <dbReference type="SAM" id="Phobius"/>
    </source>
</evidence>
<protein>
    <submittedName>
        <fullName evidence="2">Uncharacterized protein</fullName>
    </submittedName>
</protein>
<dbReference type="Proteomes" id="UP000184932">
    <property type="component" value="Unassembled WGS sequence"/>
</dbReference>
<evidence type="ECO:0000313" key="2">
    <source>
        <dbReference type="EMBL" id="SIN83291.1"/>
    </source>
</evidence>
<name>A0A1N6EK50_9RHOB</name>
<feature type="transmembrane region" description="Helical" evidence="1">
    <location>
        <begin position="12"/>
        <end position="35"/>
    </location>
</feature>
<sequence>MEQTPALDLSLLVWPGALLALLGVAGILACVRSVMKARNAGLSNEAMVAHMQKMGAWNMAALGVSAMGLALVTIGLLLG</sequence>